<comment type="caution">
    <text evidence="1">The sequence shown here is derived from an EMBL/GenBank/DDBJ whole genome shotgun (WGS) entry which is preliminary data.</text>
</comment>
<protein>
    <submittedName>
        <fullName evidence="1">Uncharacterized protein</fullName>
    </submittedName>
</protein>
<sequence length="83" mass="8845">MAASDLRIVLTFSPEDQTRLRVSSVAVPDFFSAHGVAPAAGDALRIGGRQFVVQGRVWEHDGLRPVLRLLMGSGHAASDTVFG</sequence>
<dbReference type="Proteomes" id="UP000321832">
    <property type="component" value="Unassembled WGS sequence"/>
</dbReference>
<dbReference type="EMBL" id="VOPW01000001">
    <property type="protein sequence ID" value="TXC66479.1"/>
    <property type="molecule type" value="Genomic_DNA"/>
</dbReference>
<organism evidence="1 2">
    <name type="scientific">Piscinibacter aquaticus</name>
    <dbReference type="NCBI Taxonomy" id="392597"/>
    <lineage>
        <taxon>Bacteria</taxon>
        <taxon>Pseudomonadati</taxon>
        <taxon>Pseudomonadota</taxon>
        <taxon>Betaproteobacteria</taxon>
        <taxon>Burkholderiales</taxon>
        <taxon>Sphaerotilaceae</taxon>
        <taxon>Piscinibacter</taxon>
    </lineage>
</organism>
<gene>
    <name evidence="1" type="ORF">FSC37_13410</name>
</gene>
<evidence type="ECO:0000313" key="1">
    <source>
        <dbReference type="EMBL" id="TXC66479.1"/>
    </source>
</evidence>
<evidence type="ECO:0000313" key="2">
    <source>
        <dbReference type="Proteomes" id="UP000321832"/>
    </source>
</evidence>
<keyword evidence="2" id="KW-1185">Reference proteome</keyword>
<accession>A0A5C6U150</accession>
<name>A0A5C6U150_9BURK</name>
<dbReference type="AlphaFoldDB" id="A0A5C6U150"/>
<reference evidence="1 2" key="1">
    <citation type="submission" date="2019-08" db="EMBL/GenBank/DDBJ databases">
        <authorList>
            <person name="Khan S.A."/>
            <person name="Jeon C.O."/>
            <person name="Jeong S.E."/>
        </authorList>
    </citation>
    <scope>NUCLEOTIDE SEQUENCE [LARGE SCALE GENOMIC DNA]</scope>
    <source>
        <strain evidence="2">IMCC1728</strain>
    </source>
</reference>
<proteinExistence type="predicted"/>